<dbReference type="InterPro" id="IPR015500">
    <property type="entry name" value="Peptidase_S8_subtilisin-rel"/>
</dbReference>
<feature type="domain" description="Secretion system C-terminal sorting" evidence="8">
    <location>
        <begin position="487"/>
        <end position="562"/>
    </location>
</feature>
<feature type="active site" description="Charge relay system" evidence="5">
    <location>
        <position position="189"/>
    </location>
</feature>
<dbReference type="PROSITE" id="PS51892">
    <property type="entry name" value="SUBTILASE"/>
    <property type="match status" value="1"/>
</dbReference>
<feature type="signal peptide" evidence="6">
    <location>
        <begin position="1"/>
        <end position="24"/>
    </location>
</feature>
<keyword evidence="6" id="KW-0732">Signal</keyword>
<evidence type="ECO:0000256" key="3">
    <source>
        <dbReference type="ARBA" id="ARBA00022801"/>
    </source>
</evidence>
<dbReference type="GO" id="GO:0006508">
    <property type="term" value="P:proteolysis"/>
    <property type="evidence" value="ECO:0007669"/>
    <property type="project" value="UniProtKB-KW"/>
</dbReference>
<evidence type="ECO:0000256" key="5">
    <source>
        <dbReference type="PROSITE-ProRule" id="PRU01240"/>
    </source>
</evidence>
<feature type="active site" description="Charge relay system" evidence="5">
    <location>
        <position position="229"/>
    </location>
</feature>
<dbReference type="InterPro" id="IPR050131">
    <property type="entry name" value="Peptidase_S8_subtilisin-like"/>
</dbReference>
<dbReference type="InterPro" id="IPR036852">
    <property type="entry name" value="Peptidase_S8/S53_dom_sf"/>
</dbReference>
<keyword evidence="4 5" id="KW-0720">Serine protease</keyword>
<feature type="active site" description="Charge relay system" evidence="5">
    <location>
        <position position="407"/>
    </location>
</feature>
<dbReference type="Gene3D" id="3.40.50.200">
    <property type="entry name" value="Peptidase S8/S53 domain"/>
    <property type="match status" value="1"/>
</dbReference>
<feature type="chain" id="PRO_5008689661" evidence="6">
    <location>
        <begin position="25"/>
        <end position="565"/>
    </location>
</feature>
<evidence type="ECO:0000313" key="9">
    <source>
        <dbReference type="EMBL" id="SCC13531.1"/>
    </source>
</evidence>
<dbReference type="Proteomes" id="UP000242818">
    <property type="component" value="Unassembled WGS sequence"/>
</dbReference>
<dbReference type="EMBL" id="FMAR01000003">
    <property type="protein sequence ID" value="SCC13531.1"/>
    <property type="molecule type" value="Genomic_DNA"/>
</dbReference>
<dbReference type="STRING" id="1335309.GA0116948_103382"/>
<keyword evidence="10" id="KW-1185">Reference proteome</keyword>
<dbReference type="InterPro" id="IPR023827">
    <property type="entry name" value="Peptidase_S8_Asp-AS"/>
</dbReference>
<evidence type="ECO:0000256" key="4">
    <source>
        <dbReference type="ARBA" id="ARBA00022825"/>
    </source>
</evidence>
<dbReference type="GO" id="GO:0004252">
    <property type="term" value="F:serine-type endopeptidase activity"/>
    <property type="evidence" value="ECO:0007669"/>
    <property type="project" value="UniProtKB-UniRule"/>
</dbReference>
<dbReference type="InterPro" id="IPR026444">
    <property type="entry name" value="Secre_tail"/>
</dbReference>
<dbReference type="OrthoDB" id="9792152at2"/>
<dbReference type="InterPro" id="IPR000209">
    <property type="entry name" value="Peptidase_S8/S53_dom"/>
</dbReference>
<dbReference type="Pfam" id="PF00082">
    <property type="entry name" value="Peptidase_S8"/>
    <property type="match status" value="1"/>
</dbReference>
<evidence type="ECO:0000256" key="1">
    <source>
        <dbReference type="ARBA" id="ARBA00011073"/>
    </source>
</evidence>
<dbReference type="Pfam" id="PF18962">
    <property type="entry name" value="Por_Secre_tail"/>
    <property type="match status" value="1"/>
</dbReference>
<evidence type="ECO:0000259" key="7">
    <source>
        <dbReference type="Pfam" id="PF00082"/>
    </source>
</evidence>
<dbReference type="PRINTS" id="PR00723">
    <property type="entry name" value="SUBTILISIN"/>
</dbReference>
<sequence length="565" mass="61260">MIHSNTVYRLLLVLLLLLPLASLAQAPRYVITFTDKNNSPYRLTTPAAYLSPRALARRQRMHIVPDSSDLPVNPAYLTTLLATGQVTLRYTSRWFNQAIIQTTDSEALQKINALPFVKNTSAPMQRQRMDTAHNVYKWDTERKLAATKTTLQANANDYGYAYTQIHLHNGEYLHQKGYTGQGMLIAVLDAGFPGVNTNPGYDSLRAANGIVYTFNCSTALEDVYGDDVHGAWCFSTLAANLPGQLVGTAPGAQYALFKTEEAATEQPIEENNWAAAAERADSLGADILSSSLAYNTFDNATYNYTYAQMDGHTSLIAKAAIMAARKGMIVLNAIGNEGSNTWHYSCTPADADSILAVGAVNGNKIPAAFSSYGPAADGRIKPDVAAMGVSTQLLDTNGTITASSGTSFATPVLAGLVTCLWQAFPQIDNIRLMQVVRACSDHYTAPDNRVGYGIPDFKMAFDTLTKIVATDSTLLAERLDHHLLRVLPNPFSTAVKIYYASTGKAPVQITLYNALGRLVRLSTTDAPANGIGVLLWNNLSNLAPGLYFMRYVQGTAKASTKLLKL</sequence>
<comment type="similarity">
    <text evidence="1 5">Belongs to the peptidase S8 family.</text>
</comment>
<evidence type="ECO:0000313" key="10">
    <source>
        <dbReference type="Proteomes" id="UP000242818"/>
    </source>
</evidence>
<dbReference type="PANTHER" id="PTHR43806">
    <property type="entry name" value="PEPTIDASE S8"/>
    <property type="match status" value="1"/>
</dbReference>
<gene>
    <name evidence="9" type="ORF">GA0116948_103382</name>
</gene>
<dbReference type="NCBIfam" id="TIGR04183">
    <property type="entry name" value="Por_Secre_tail"/>
    <property type="match status" value="1"/>
</dbReference>
<keyword evidence="3 5" id="KW-0378">Hydrolase</keyword>
<dbReference type="SUPFAM" id="SSF52743">
    <property type="entry name" value="Subtilisin-like"/>
    <property type="match status" value="1"/>
</dbReference>
<accession>A0A1C4C358</accession>
<proteinExistence type="inferred from homology"/>
<evidence type="ECO:0000256" key="6">
    <source>
        <dbReference type="SAM" id="SignalP"/>
    </source>
</evidence>
<dbReference type="InterPro" id="IPR017317">
    <property type="entry name" value="Pept_S8_subtilisin_bacteroid-2"/>
</dbReference>
<dbReference type="PIRSF" id="PIRSF037903">
    <property type="entry name" value="Subtilisin_rel_GFO_2223"/>
    <property type="match status" value="1"/>
</dbReference>
<dbReference type="PROSITE" id="PS00136">
    <property type="entry name" value="SUBTILASE_ASP"/>
    <property type="match status" value="1"/>
</dbReference>
<name>A0A1C4C358_9BACT</name>
<evidence type="ECO:0000259" key="8">
    <source>
        <dbReference type="Pfam" id="PF18962"/>
    </source>
</evidence>
<dbReference type="RefSeq" id="WP_089710480.1">
    <property type="nucleotide sequence ID" value="NZ_FMAR01000003.1"/>
</dbReference>
<organism evidence="9 10">
    <name type="scientific">Chitinophaga costaii</name>
    <dbReference type="NCBI Taxonomy" id="1335309"/>
    <lineage>
        <taxon>Bacteria</taxon>
        <taxon>Pseudomonadati</taxon>
        <taxon>Bacteroidota</taxon>
        <taxon>Chitinophagia</taxon>
        <taxon>Chitinophagales</taxon>
        <taxon>Chitinophagaceae</taxon>
        <taxon>Chitinophaga</taxon>
    </lineage>
</organism>
<keyword evidence="2 5" id="KW-0645">Protease</keyword>
<reference evidence="9 10" key="1">
    <citation type="submission" date="2016-08" db="EMBL/GenBank/DDBJ databases">
        <authorList>
            <person name="Seilhamer J.J."/>
        </authorList>
    </citation>
    <scope>NUCLEOTIDE SEQUENCE [LARGE SCALE GENOMIC DNA]</scope>
    <source>
        <strain evidence="9 10">A37T2</strain>
    </source>
</reference>
<protein>
    <submittedName>
        <fullName evidence="9">Por secretion system C-terminal sorting domain-containing protein</fullName>
    </submittedName>
</protein>
<dbReference type="PANTHER" id="PTHR43806:SF67">
    <property type="entry name" value="EGF-LIKE DOMAIN-CONTAINING PROTEIN"/>
    <property type="match status" value="1"/>
</dbReference>
<dbReference type="AlphaFoldDB" id="A0A1C4C358"/>
<evidence type="ECO:0000256" key="2">
    <source>
        <dbReference type="ARBA" id="ARBA00022670"/>
    </source>
</evidence>
<feature type="domain" description="Peptidase S8/S53" evidence="7">
    <location>
        <begin position="180"/>
        <end position="453"/>
    </location>
</feature>